<reference evidence="9 10" key="1">
    <citation type="submission" date="2024-01" db="EMBL/GenBank/DDBJ databases">
        <title>A telomere-to-telomere, gap-free genome of sweet tea (Lithocarpus litseifolius).</title>
        <authorList>
            <person name="Zhou J."/>
        </authorList>
    </citation>
    <scope>NUCLEOTIDE SEQUENCE [LARGE SCALE GENOMIC DNA]</scope>
    <source>
        <strain evidence="9">Zhou-2022a</strain>
        <tissue evidence="9">Leaf</tissue>
    </source>
</reference>
<dbReference type="PANTHER" id="PTHR36766">
    <property type="entry name" value="PLANT BROAD-SPECTRUM MILDEW RESISTANCE PROTEIN RPW8"/>
    <property type="match status" value="1"/>
</dbReference>
<dbReference type="Gene3D" id="3.80.10.10">
    <property type="entry name" value="Ribonuclease Inhibitor"/>
    <property type="match status" value="1"/>
</dbReference>
<dbReference type="Pfam" id="PF23598">
    <property type="entry name" value="LRR_14"/>
    <property type="match status" value="1"/>
</dbReference>
<dbReference type="SUPFAM" id="SSF52540">
    <property type="entry name" value="P-loop containing nucleoside triphosphate hydrolases"/>
    <property type="match status" value="1"/>
</dbReference>
<dbReference type="InterPro" id="IPR001611">
    <property type="entry name" value="Leu-rich_rpt"/>
</dbReference>
<accession>A0AAW2BUI8</accession>
<feature type="domain" description="NB-ARC" evidence="5">
    <location>
        <begin position="171"/>
        <end position="240"/>
    </location>
</feature>
<feature type="domain" description="Disease resistance protein winged helix" evidence="7">
    <location>
        <begin position="322"/>
        <end position="391"/>
    </location>
</feature>
<dbReference type="EMBL" id="JAZDWU010000010">
    <property type="protein sequence ID" value="KAK9988444.1"/>
    <property type="molecule type" value="Genomic_DNA"/>
</dbReference>
<dbReference type="InterPro" id="IPR027417">
    <property type="entry name" value="P-loop_NTPase"/>
</dbReference>
<keyword evidence="4" id="KW-0067">ATP-binding</keyword>
<dbReference type="GO" id="GO:0043531">
    <property type="term" value="F:ADP binding"/>
    <property type="evidence" value="ECO:0007669"/>
    <property type="project" value="InterPro"/>
</dbReference>
<evidence type="ECO:0000313" key="9">
    <source>
        <dbReference type="EMBL" id="KAK9988444.1"/>
    </source>
</evidence>
<sequence>MAEAILCGVAQTIIENLGSATFEKFRPLWNITDDLESIKNTVSRIQAVLLDALEQQNRNHQASDWLEKLKDTFYDANDLLGEYKFHIELALQQEETIGNSAGKVRNFFRSIPLAFRNHKMRLRIIELRQKLIAMAEDRNNLHFNEGYVKPQESLNRETFPCLPNKEVIGRDDDKNAIIKLLLEPNNEENVSIIAIVGIGGLGKTKLAQHIYNDENVNTHFELKIWVCVINVFEVKAIAEKTNNTKLGEIGREIVGKCQGVPLAKESIGNALYLEKKDGWLKIKDKVQENVIEQRGGNTFPILRLSYDPLPSHIKGCFAYCSLFPKTYNIDKMTLIQPWMAHGLIQLSNNIEQLEDVANECIKHLLCRSFLYEASNNFYGLYKMHDLYHDLALSIAGPNFRFDYLDGKTHHVSFSSVSSFTKTLSLVKESYKVRTILFTHGGSFGTLDESTLSTLIESFPRLRALDIHKLNIKVMPNSVGKLVHLKYLDLSFNPIETLPDSITTLLNLQTLKLQECGNLEQLSRDITKLVSLRHLDNRGCYKLRLPQELRKMTGLQSLPLFIVGNNDGLGELNGLNNLRGTLRIKILVQLEDVNSQSEAKNLREKQHLKKLNLAWAHHEGHDEMLLDCL</sequence>
<dbReference type="InterPro" id="IPR055414">
    <property type="entry name" value="LRR_R13L4/SHOC2-like"/>
</dbReference>
<dbReference type="Gene3D" id="1.20.5.4130">
    <property type="match status" value="1"/>
</dbReference>
<dbReference type="AlphaFoldDB" id="A0AAW2BUI8"/>
<keyword evidence="10" id="KW-1185">Reference proteome</keyword>
<evidence type="ECO:0000259" key="5">
    <source>
        <dbReference type="Pfam" id="PF00931"/>
    </source>
</evidence>
<evidence type="ECO:0000256" key="2">
    <source>
        <dbReference type="ARBA" id="ARBA00022741"/>
    </source>
</evidence>
<gene>
    <name evidence="9" type="ORF">SO802_028683</name>
</gene>
<evidence type="ECO:0000259" key="6">
    <source>
        <dbReference type="Pfam" id="PF18052"/>
    </source>
</evidence>
<keyword evidence="3" id="KW-0611">Plant defense</keyword>
<dbReference type="GO" id="GO:0006952">
    <property type="term" value="P:defense response"/>
    <property type="evidence" value="ECO:0007669"/>
    <property type="project" value="UniProtKB-KW"/>
</dbReference>
<feature type="domain" description="Disease resistance R13L4/SHOC-2-like LRR" evidence="8">
    <location>
        <begin position="453"/>
        <end position="612"/>
    </location>
</feature>
<feature type="domain" description="Disease resistance N-terminal" evidence="6">
    <location>
        <begin position="11"/>
        <end position="90"/>
    </location>
</feature>
<proteinExistence type="predicted"/>
<dbReference type="Proteomes" id="UP001459277">
    <property type="component" value="Unassembled WGS sequence"/>
</dbReference>
<dbReference type="FunFam" id="1.10.10.10:FF:000322">
    <property type="entry name" value="Probable disease resistance protein At1g63360"/>
    <property type="match status" value="1"/>
</dbReference>
<dbReference type="InterPro" id="IPR032675">
    <property type="entry name" value="LRR_dom_sf"/>
</dbReference>
<name>A0AAW2BUI8_9ROSI</name>
<dbReference type="Pfam" id="PF18052">
    <property type="entry name" value="Rx_N"/>
    <property type="match status" value="1"/>
</dbReference>
<dbReference type="Gene3D" id="3.40.50.300">
    <property type="entry name" value="P-loop containing nucleotide triphosphate hydrolases"/>
    <property type="match status" value="1"/>
</dbReference>
<dbReference type="InterPro" id="IPR002182">
    <property type="entry name" value="NB-ARC"/>
</dbReference>
<keyword evidence="1" id="KW-0677">Repeat</keyword>
<dbReference type="InterPro" id="IPR041118">
    <property type="entry name" value="Rx_N"/>
</dbReference>
<evidence type="ECO:0000256" key="3">
    <source>
        <dbReference type="ARBA" id="ARBA00022821"/>
    </source>
</evidence>
<evidence type="ECO:0000256" key="4">
    <source>
        <dbReference type="ARBA" id="ARBA00022840"/>
    </source>
</evidence>
<dbReference type="Gene3D" id="1.10.10.10">
    <property type="entry name" value="Winged helix-like DNA-binding domain superfamily/Winged helix DNA-binding domain"/>
    <property type="match status" value="1"/>
</dbReference>
<evidence type="ECO:0000259" key="8">
    <source>
        <dbReference type="Pfam" id="PF23598"/>
    </source>
</evidence>
<dbReference type="PANTHER" id="PTHR36766:SF35">
    <property type="entry name" value="DISEASE RESISTANCE PROTEIN RGA3"/>
    <property type="match status" value="1"/>
</dbReference>
<dbReference type="Pfam" id="PF23559">
    <property type="entry name" value="WHD_DRP"/>
    <property type="match status" value="1"/>
</dbReference>
<dbReference type="PRINTS" id="PR00364">
    <property type="entry name" value="DISEASERSIST"/>
</dbReference>
<dbReference type="PROSITE" id="PS51450">
    <property type="entry name" value="LRR"/>
    <property type="match status" value="1"/>
</dbReference>
<dbReference type="InterPro" id="IPR036388">
    <property type="entry name" value="WH-like_DNA-bd_sf"/>
</dbReference>
<dbReference type="Pfam" id="PF00931">
    <property type="entry name" value="NB-ARC"/>
    <property type="match status" value="1"/>
</dbReference>
<dbReference type="GO" id="GO:0005524">
    <property type="term" value="F:ATP binding"/>
    <property type="evidence" value="ECO:0007669"/>
    <property type="project" value="UniProtKB-KW"/>
</dbReference>
<protein>
    <submittedName>
        <fullName evidence="9">Uncharacterized protein</fullName>
    </submittedName>
</protein>
<keyword evidence="2" id="KW-0547">Nucleotide-binding</keyword>
<organism evidence="9 10">
    <name type="scientific">Lithocarpus litseifolius</name>
    <dbReference type="NCBI Taxonomy" id="425828"/>
    <lineage>
        <taxon>Eukaryota</taxon>
        <taxon>Viridiplantae</taxon>
        <taxon>Streptophyta</taxon>
        <taxon>Embryophyta</taxon>
        <taxon>Tracheophyta</taxon>
        <taxon>Spermatophyta</taxon>
        <taxon>Magnoliopsida</taxon>
        <taxon>eudicotyledons</taxon>
        <taxon>Gunneridae</taxon>
        <taxon>Pentapetalae</taxon>
        <taxon>rosids</taxon>
        <taxon>fabids</taxon>
        <taxon>Fagales</taxon>
        <taxon>Fagaceae</taxon>
        <taxon>Lithocarpus</taxon>
    </lineage>
</organism>
<evidence type="ECO:0000313" key="10">
    <source>
        <dbReference type="Proteomes" id="UP001459277"/>
    </source>
</evidence>
<dbReference type="InterPro" id="IPR058922">
    <property type="entry name" value="WHD_DRP"/>
</dbReference>
<evidence type="ECO:0000259" key="7">
    <source>
        <dbReference type="Pfam" id="PF23559"/>
    </source>
</evidence>
<comment type="caution">
    <text evidence="9">The sequence shown here is derived from an EMBL/GenBank/DDBJ whole genome shotgun (WGS) entry which is preliminary data.</text>
</comment>
<evidence type="ECO:0000256" key="1">
    <source>
        <dbReference type="ARBA" id="ARBA00022737"/>
    </source>
</evidence>
<dbReference type="GO" id="GO:0051707">
    <property type="term" value="P:response to other organism"/>
    <property type="evidence" value="ECO:0007669"/>
    <property type="project" value="UniProtKB-ARBA"/>
</dbReference>
<dbReference type="SUPFAM" id="SSF52058">
    <property type="entry name" value="L domain-like"/>
    <property type="match status" value="1"/>
</dbReference>